<dbReference type="SUPFAM" id="SSF52540">
    <property type="entry name" value="P-loop containing nucleoside triphosphate hydrolases"/>
    <property type="match status" value="1"/>
</dbReference>
<evidence type="ECO:0000259" key="2">
    <source>
        <dbReference type="Pfam" id="PF24883"/>
    </source>
</evidence>
<accession>A0A8H5LGZ1</accession>
<keyword evidence="1" id="KW-0677">Repeat</keyword>
<sequence length="680" mass="77066">MSASLGPHDFVITGGEFIGRQNVRVHQANGPSGINILLEASTPEAAVDAGERDYDPRCYPGTREQYIKDVTSWATTNDNNQLPIYWMKGPAGVGKSAIAQTCAKAMKDSGHLGAAFFFSVNGRRNDHTRFFPTLAYQLATTLPDYRKIVGSRIYNDKTLLTKTMSTQFKSLIVEPLQELREKGREVRRRPIFIDGLDECESQDAQVEILKLIAASAQAKSTPFCWAIFSRPEPQITSTFALVHISSLCCIVYLPISHNNDKDIELYLRTGFENMLQRRNMVLSSPWPTEEDISKLIDAAAGLFAYAATVLCFIDKHSYAGFRETLQAVLDVIAKPGFHSLPIFSNLDSLYTLILQRVPDDILRPIKVLLCWMTLSGQEGQDLNVVALCNLFGISETTFKSIYHYLQAVVAYQEPSQSIGELVPLVDLAQPFYHQGSLFEPSVSLRYQLLEIHGTLTFLHKSFLEFLRDSTRSSTFFPHTAEIVMELWDCQLQQQVDRASGYVIQGPRLELAPGTASSSTLLSWPHGNLLLLLKKLHHRKFLIAERLIDGLSWSAHSHEYTQTMEGTTFRCLSPEEFEEFDWAEFQADVKGAENAGIIKAFHPRTPSIIASITNLYSQHKPGEHHGLYKLGCGENSVVWYWEYNTKKRYFHQFRTVDYDRAMRIYKAEKFKMWIESWVPPS</sequence>
<dbReference type="InterPro" id="IPR027417">
    <property type="entry name" value="P-loop_NTPase"/>
</dbReference>
<reference evidence="3 4" key="1">
    <citation type="journal article" date="2020" name="ISME J.">
        <title>Uncovering the hidden diversity of litter-decomposition mechanisms in mushroom-forming fungi.</title>
        <authorList>
            <person name="Floudas D."/>
            <person name="Bentzer J."/>
            <person name="Ahren D."/>
            <person name="Johansson T."/>
            <person name="Persson P."/>
            <person name="Tunlid A."/>
        </authorList>
    </citation>
    <scope>NUCLEOTIDE SEQUENCE [LARGE SCALE GENOMIC DNA]</scope>
    <source>
        <strain evidence="3 4">CBS 146.42</strain>
    </source>
</reference>
<dbReference type="Proteomes" id="UP000559027">
    <property type="component" value="Unassembled WGS sequence"/>
</dbReference>
<evidence type="ECO:0000256" key="1">
    <source>
        <dbReference type="ARBA" id="ARBA00022737"/>
    </source>
</evidence>
<feature type="domain" description="Nephrocystin 3-like N-terminal" evidence="2">
    <location>
        <begin position="67"/>
        <end position="230"/>
    </location>
</feature>
<proteinExistence type="predicted"/>
<dbReference type="Pfam" id="PF24883">
    <property type="entry name" value="NPHP3_N"/>
    <property type="match status" value="1"/>
</dbReference>
<protein>
    <recommendedName>
        <fullName evidence="2">Nephrocystin 3-like N-terminal domain-containing protein</fullName>
    </recommendedName>
</protein>
<dbReference type="EMBL" id="JAACJO010000006">
    <property type="protein sequence ID" value="KAF5356782.1"/>
    <property type="molecule type" value="Genomic_DNA"/>
</dbReference>
<evidence type="ECO:0000313" key="4">
    <source>
        <dbReference type="Proteomes" id="UP000559027"/>
    </source>
</evidence>
<evidence type="ECO:0000313" key="3">
    <source>
        <dbReference type="EMBL" id="KAF5356782.1"/>
    </source>
</evidence>
<keyword evidence="4" id="KW-1185">Reference proteome</keyword>
<dbReference type="InterPro" id="IPR056884">
    <property type="entry name" value="NPHP3-like_N"/>
</dbReference>
<dbReference type="AlphaFoldDB" id="A0A8H5LGZ1"/>
<dbReference type="PANTHER" id="PTHR10039">
    <property type="entry name" value="AMELOGENIN"/>
    <property type="match status" value="1"/>
</dbReference>
<dbReference type="Gene3D" id="3.40.50.300">
    <property type="entry name" value="P-loop containing nucleotide triphosphate hydrolases"/>
    <property type="match status" value="1"/>
</dbReference>
<organism evidence="3 4">
    <name type="scientific">Leucocoprinus leucothites</name>
    <dbReference type="NCBI Taxonomy" id="201217"/>
    <lineage>
        <taxon>Eukaryota</taxon>
        <taxon>Fungi</taxon>
        <taxon>Dikarya</taxon>
        <taxon>Basidiomycota</taxon>
        <taxon>Agaricomycotina</taxon>
        <taxon>Agaricomycetes</taxon>
        <taxon>Agaricomycetidae</taxon>
        <taxon>Agaricales</taxon>
        <taxon>Agaricineae</taxon>
        <taxon>Agaricaceae</taxon>
        <taxon>Leucocoprinus</taxon>
    </lineage>
</organism>
<gene>
    <name evidence="3" type="ORF">D9756_006413</name>
</gene>
<name>A0A8H5LGZ1_9AGAR</name>
<dbReference type="PANTHER" id="PTHR10039:SF17">
    <property type="entry name" value="FUNGAL STAND N-TERMINAL GOODBYE DOMAIN-CONTAINING PROTEIN-RELATED"/>
    <property type="match status" value="1"/>
</dbReference>
<comment type="caution">
    <text evidence="3">The sequence shown here is derived from an EMBL/GenBank/DDBJ whole genome shotgun (WGS) entry which is preliminary data.</text>
</comment>
<dbReference type="OrthoDB" id="4760524at2759"/>